<dbReference type="InterPro" id="IPR051916">
    <property type="entry name" value="GPI-anchor_lipid_remodeler"/>
</dbReference>
<dbReference type="PANTHER" id="PTHR14859:SF15">
    <property type="entry name" value="ENDONUCLEASE_EXONUCLEASE_PHOSPHATASE DOMAIN-CONTAINING PROTEIN"/>
    <property type="match status" value="1"/>
</dbReference>
<evidence type="ECO:0000259" key="1">
    <source>
        <dbReference type="Pfam" id="PF03372"/>
    </source>
</evidence>
<proteinExistence type="predicted"/>
<protein>
    <recommendedName>
        <fullName evidence="1">Endonuclease/exonuclease/phosphatase domain-containing protein</fullName>
    </recommendedName>
</protein>
<dbReference type="Gene3D" id="3.60.10.10">
    <property type="entry name" value="Endonuclease/exonuclease/phosphatase"/>
    <property type="match status" value="1"/>
</dbReference>
<evidence type="ECO:0000313" key="2">
    <source>
        <dbReference type="EMBL" id="GGA36181.1"/>
    </source>
</evidence>
<dbReference type="InterPro" id="IPR036691">
    <property type="entry name" value="Endo/exonu/phosph_ase_sf"/>
</dbReference>
<dbReference type="PANTHER" id="PTHR14859">
    <property type="entry name" value="CALCOFLUOR WHITE HYPERSENSITIVE PROTEIN PRECURSOR"/>
    <property type="match status" value="1"/>
</dbReference>
<accession>A0ABQ1G2H2</accession>
<feature type="domain" description="Endonuclease/exonuclease/phosphatase" evidence="1">
    <location>
        <begin position="8"/>
        <end position="230"/>
    </location>
</feature>
<dbReference type="SUPFAM" id="SSF56219">
    <property type="entry name" value="DNase I-like"/>
    <property type="match status" value="1"/>
</dbReference>
<name>A0ABQ1G2H2_9BACL</name>
<reference evidence="3" key="1">
    <citation type="journal article" date="2019" name="Int. J. Syst. Evol. Microbiol.">
        <title>The Global Catalogue of Microorganisms (GCM) 10K type strain sequencing project: providing services to taxonomists for standard genome sequencing and annotation.</title>
        <authorList>
            <consortium name="The Broad Institute Genomics Platform"/>
            <consortium name="The Broad Institute Genome Sequencing Center for Infectious Disease"/>
            <person name="Wu L."/>
            <person name="Ma J."/>
        </authorList>
    </citation>
    <scope>NUCLEOTIDE SEQUENCE [LARGE SCALE GENOMIC DNA]</scope>
    <source>
        <strain evidence="3">CGMCC 1.12404</strain>
    </source>
</reference>
<sequence>MKVKLMGYNIRHGLGCDGHLDLERIARVIEREAPDLVGLNEVDVRFHHRSGFADQLGWLAARLGMDSLFGPAIRHTEATGEPAGYGNGLLIKGQVHNVRNRRVQRRGEEPRALLIAEWIPPGETVSIRVVVTHMGLSPWMRRQQVDLLLEECRDLSQPVVALGDWNVTPGRSAVVRLAPFLLDTLGESGVSDSTYPCPSPRKRIDYIFCSCHFYREKASVVVTPECPSDHLPVLSVLKLKSEKEPEFASPDSL</sequence>
<dbReference type="Pfam" id="PF03372">
    <property type="entry name" value="Exo_endo_phos"/>
    <property type="match status" value="1"/>
</dbReference>
<gene>
    <name evidence="2" type="ORF">GCM10007416_06340</name>
</gene>
<comment type="caution">
    <text evidence="2">The sequence shown here is derived from an EMBL/GenBank/DDBJ whole genome shotgun (WGS) entry which is preliminary data.</text>
</comment>
<dbReference type="EMBL" id="BMEX01000002">
    <property type="protein sequence ID" value="GGA36181.1"/>
    <property type="molecule type" value="Genomic_DNA"/>
</dbReference>
<organism evidence="2 3">
    <name type="scientific">Kroppenstedtia guangzhouensis</name>
    <dbReference type="NCBI Taxonomy" id="1274356"/>
    <lineage>
        <taxon>Bacteria</taxon>
        <taxon>Bacillati</taxon>
        <taxon>Bacillota</taxon>
        <taxon>Bacilli</taxon>
        <taxon>Bacillales</taxon>
        <taxon>Thermoactinomycetaceae</taxon>
        <taxon>Kroppenstedtia</taxon>
    </lineage>
</organism>
<evidence type="ECO:0000313" key="3">
    <source>
        <dbReference type="Proteomes" id="UP000617979"/>
    </source>
</evidence>
<dbReference type="Proteomes" id="UP000617979">
    <property type="component" value="Unassembled WGS sequence"/>
</dbReference>
<dbReference type="InterPro" id="IPR005135">
    <property type="entry name" value="Endo/exonuclease/phosphatase"/>
</dbReference>
<keyword evidence="3" id="KW-1185">Reference proteome</keyword>